<dbReference type="Proteomes" id="UP001178507">
    <property type="component" value="Unassembled WGS sequence"/>
</dbReference>
<reference evidence="2" key="1">
    <citation type="submission" date="2023-08" db="EMBL/GenBank/DDBJ databases">
        <authorList>
            <person name="Chen Y."/>
            <person name="Shah S."/>
            <person name="Dougan E. K."/>
            <person name="Thang M."/>
            <person name="Chan C."/>
        </authorList>
    </citation>
    <scope>NUCLEOTIDE SEQUENCE</scope>
</reference>
<evidence type="ECO:0000256" key="1">
    <source>
        <dbReference type="SAM" id="MobiDB-lite"/>
    </source>
</evidence>
<gene>
    <name evidence="2" type="ORF">EVOR1521_LOCUS2933</name>
</gene>
<dbReference type="EMBL" id="CAUJNA010000168">
    <property type="protein sequence ID" value="CAJ1372972.1"/>
    <property type="molecule type" value="Genomic_DNA"/>
</dbReference>
<name>A0AA36HPP0_9DINO</name>
<feature type="region of interest" description="Disordered" evidence="1">
    <location>
        <begin position="309"/>
        <end position="336"/>
    </location>
</feature>
<comment type="caution">
    <text evidence="2">The sequence shown here is derived from an EMBL/GenBank/DDBJ whole genome shotgun (WGS) entry which is preliminary data.</text>
</comment>
<protein>
    <recommendedName>
        <fullName evidence="4">SAP domain-containing protein</fullName>
    </recommendedName>
</protein>
<evidence type="ECO:0008006" key="4">
    <source>
        <dbReference type="Google" id="ProtNLM"/>
    </source>
</evidence>
<dbReference type="AlphaFoldDB" id="A0AA36HPP0"/>
<dbReference type="PROSITE" id="PS00141">
    <property type="entry name" value="ASP_PROTEASE"/>
    <property type="match status" value="1"/>
</dbReference>
<keyword evidence="3" id="KW-1185">Reference proteome</keyword>
<dbReference type="InterPro" id="IPR001969">
    <property type="entry name" value="Aspartic_peptidase_AS"/>
</dbReference>
<proteinExistence type="predicted"/>
<dbReference type="GO" id="GO:0004190">
    <property type="term" value="F:aspartic-type endopeptidase activity"/>
    <property type="evidence" value="ECO:0007669"/>
    <property type="project" value="InterPro"/>
</dbReference>
<evidence type="ECO:0000313" key="3">
    <source>
        <dbReference type="Proteomes" id="UP001178507"/>
    </source>
</evidence>
<organism evidence="2 3">
    <name type="scientific">Effrenium voratum</name>
    <dbReference type="NCBI Taxonomy" id="2562239"/>
    <lineage>
        <taxon>Eukaryota</taxon>
        <taxon>Sar</taxon>
        <taxon>Alveolata</taxon>
        <taxon>Dinophyceae</taxon>
        <taxon>Suessiales</taxon>
        <taxon>Symbiodiniaceae</taxon>
        <taxon>Effrenium</taxon>
    </lineage>
</organism>
<accession>A0AA36HPP0</accession>
<evidence type="ECO:0000313" key="2">
    <source>
        <dbReference type="EMBL" id="CAJ1372972.1"/>
    </source>
</evidence>
<dbReference type="GO" id="GO:0006508">
    <property type="term" value="P:proteolysis"/>
    <property type="evidence" value="ECO:0007669"/>
    <property type="project" value="InterPro"/>
</dbReference>
<sequence length="589" mass="65626">MPTLANVILDSGADASILPVHMAQGHPMKVQGRRLVDLAFGSERKRWQRRLKGFGNALQEADKAAVVEASEKQIELEVEEPPLNDKVVEEHAKAGADVPAVPRDPDEIEIDQDGELLNAACSLRALRTACEKWRLPKSGGKQVILKRLWQHQQSHKLVEDHKVVINEEKLAKHEAKEVVPVVAPSKTEQAVPTPAKGGLATEMLAAAVVRFMAFLGYSNCILKCDNEANGQVEQAGQAIRYQACILLSQLEEGCKMKIPTGAPYGSRLVQFGESVMAHVKDAEFPILEDGEPLASLLVNPLERFDDEAASDPETVMPPEEPAGHVEITPSAEVSDVRDADMPSVAEKRMTEQHPGTHQPALLDHEVTLQDEMQQMYTSEKAADRLVAKNRRCQWKNWQNWMNWPKRKSWPGSDIGSKVFVHEIRVQLEVQVAEWARYLVNVRYDGLSFEVPQDGQGIISQSSEHRYVLEDEYDTFEEKEKAKQLIRQIRAEIGARPEFQATGSTTTTNLAKRIFAAGMMRLLVQAGDASKLDEDVDALGRRGVEPNSSDNGDRSAVHLEWTTQDTLEVIATLYEMETVQSIAEDYHFGV</sequence>